<reference evidence="12 13" key="1">
    <citation type="journal article" date="2008" name="Nature">
        <title>The genome of the choanoflagellate Monosiga brevicollis and the origin of metazoans.</title>
        <authorList>
            <consortium name="JGI Sequencing"/>
            <person name="King N."/>
            <person name="Westbrook M.J."/>
            <person name="Young S.L."/>
            <person name="Kuo A."/>
            <person name="Abedin M."/>
            <person name="Chapman J."/>
            <person name="Fairclough S."/>
            <person name="Hellsten U."/>
            <person name="Isogai Y."/>
            <person name="Letunic I."/>
            <person name="Marr M."/>
            <person name="Pincus D."/>
            <person name="Putnam N."/>
            <person name="Rokas A."/>
            <person name="Wright K.J."/>
            <person name="Zuzow R."/>
            <person name="Dirks W."/>
            <person name="Good M."/>
            <person name="Goodstein D."/>
            <person name="Lemons D."/>
            <person name="Li W."/>
            <person name="Lyons J.B."/>
            <person name="Morris A."/>
            <person name="Nichols S."/>
            <person name="Richter D.J."/>
            <person name="Salamov A."/>
            <person name="Bork P."/>
            <person name="Lim W.A."/>
            <person name="Manning G."/>
            <person name="Miller W.T."/>
            <person name="McGinnis W."/>
            <person name="Shapiro H."/>
            <person name="Tjian R."/>
            <person name="Grigoriev I.V."/>
            <person name="Rokhsar D."/>
        </authorList>
    </citation>
    <scope>NUCLEOTIDE SEQUENCE [LARGE SCALE GENOMIC DNA]</scope>
    <source>
        <strain evidence="13">MX1 / ATCC 50154</strain>
    </source>
</reference>
<evidence type="ECO:0000313" key="12">
    <source>
        <dbReference type="EMBL" id="EDQ89060.1"/>
    </source>
</evidence>
<evidence type="ECO:0000259" key="10">
    <source>
        <dbReference type="Pfam" id="PF13967"/>
    </source>
</evidence>
<dbReference type="Pfam" id="PF02714">
    <property type="entry name" value="RSN1_7TM"/>
    <property type="match status" value="1"/>
</dbReference>
<feature type="compositionally biased region" description="Basic and acidic residues" evidence="7">
    <location>
        <begin position="708"/>
        <end position="720"/>
    </location>
</feature>
<accession>A9UZY7</accession>
<evidence type="ECO:0000259" key="11">
    <source>
        <dbReference type="Pfam" id="PF14703"/>
    </source>
</evidence>
<dbReference type="InParanoid" id="A9UZY7"/>
<evidence type="ECO:0000256" key="1">
    <source>
        <dbReference type="ARBA" id="ARBA00004141"/>
    </source>
</evidence>
<feature type="transmembrane region" description="Helical" evidence="8">
    <location>
        <begin position="554"/>
        <end position="574"/>
    </location>
</feature>
<gene>
    <name evidence="12" type="ORF">MONBRDRAFT_25629</name>
</gene>
<feature type="transmembrane region" description="Helical" evidence="8">
    <location>
        <begin position="66"/>
        <end position="88"/>
    </location>
</feature>
<dbReference type="EMBL" id="CH991552">
    <property type="protein sequence ID" value="EDQ89060.1"/>
    <property type="molecule type" value="Genomic_DNA"/>
</dbReference>
<dbReference type="InterPro" id="IPR003864">
    <property type="entry name" value="CSC1/OSCA1-like_7TM"/>
</dbReference>
<dbReference type="InterPro" id="IPR032880">
    <property type="entry name" value="CSC1/OSCA1-like_N"/>
</dbReference>
<dbReference type="KEGG" id="mbr:MONBRDRAFT_25629"/>
<dbReference type="Pfam" id="PF13967">
    <property type="entry name" value="RSN1_TM"/>
    <property type="match status" value="1"/>
</dbReference>
<proteinExistence type="inferred from homology"/>
<feature type="transmembrane region" description="Helical" evidence="8">
    <location>
        <begin position="367"/>
        <end position="388"/>
    </location>
</feature>
<keyword evidence="5 8" id="KW-1133">Transmembrane helix</keyword>
<evidence type="ECO:0000256" key="8">
    <source>
        <dbReference type="SAM" id="Phobius"/>
    </source>
</evidence>
<feature type="domain" description="CSC1/OSCA1-like 7TM region" evidence="9">
    <location>
        <begin position="323"/>
        <end position="591"/>
    </location>
</feature>
<protein>
    <recommendedName>
        <fullName evidence="14">CSC1/OSCA1-like 7TM region domain-containing protein</fullName>
    </recommendedName>
</protein>
<feature type="compositionally biased region" description="Polar residues" evidence="7">
    <location>
        <begin position="641"/>
        <end position="653"/>
    </location>
</feature>
<comment type="subcellular location">
    <subcellularLocation>
        <location evidence="1">Membrane</location>
        <topology evidence="1">Multi-pass membrane protein</topology>
    </subcellularLocation>
</comment>
<evidence type="ECO:0000256" key="5">
    <source>
        <dbReference type="ARBA" id="ARBA00022989"/>
    </source>
</evidence>
<evidence type="ECO:0000259" key="9">
    <source>
        <dbReference type="Pfam" id="PF02714"/>
    </source>
</evidence>
<keyword evidence="6 8" id="KW-0472">Membrane</keyword>
<dbReference type="InterPro" id="IPR027815">
    <property type="entry name" value="CSC1/OSCA1-like_cyt"/>
</dbReference>
<dbReference type="Pfam" id="PF14703">
    <property type="entry name" value="PHM7_cyt"/>
    <property type="match status" value="1"/>
</dbReference>
<evidence type="ECO:0000256" key="7">
    <source>
        <dbReference type="SAM" id="MobiDB-lite"/>
    </source>
</evidence>
<organism evidence="12 13">
    <name type="scientific">Monosiga brevicollis</name>
    <name type="common">Choanoflagellate</name>
    <dbReference type="NCBI Taxonomy" id="81824"/>
    <lineage>
        <taxon>Eukaryota</taxon>
        <taxon>Choanoflagellata</taxon>
        <taxon>Craspedida</taxon>
        <taxon>Salpingoecidae</taxon>
        <taxon>Monosiga</taxon>
    </lineage>
</organism>
<feature type="transmembrane region" description="Helical" evidence="8">
    <location>
        <begin position="420"/>
        <end position="441"/>
    </location>
</feature>
<feature type="domain" description="CSC1/OSCA1-like cytosolic" evidence="11">
    <location>
        <begin position="189"/>
        <end position="312"/>
    </location>
</feature>
<name>A9UZY7_MONBE</name>
<feature type="transmembrane region" description="Helical" evidence="8">
    <location>
        <begin position="461"/>
        <end position="486"/>
    </location>
</feature>
<keyword evidence="13" id="KW-1185">Reference proteome</keyword>
<sequence>MPRQESYQFDCETRSVQVWDTVDGCANGDAPIFDGVIGEDQCTPIGGTFALLQCGIETEEEDTTSALITALVFNVVLAMIFILIFCCCRRKHPKTFAPRAIVDPTLVRTPASSSPIAWMKHVAGISDDEMARAAGVDAAMHLVFLRLATYIFAVAAIYGLLVLIPVYATASNDDVAGRLYPDTVGAAKVIECEDLIKLQEERQEPATQLERARFKEEQTGEVAETKEGGFLCFGGKKVSAVDHFQSELDKKNKKFEERRKEYLNQRKFLPAGFVVFDSLRSATLAAQSLATANYEVYTTTQAPEANDVIWKNIGMSRSKRSFRHLLVVIATIALIFFYIIPITFVAGLTTIENLETIFPGINSLGPVVIGILQGVLPTLALLIFMALLPKLMRALSVSEGLVAHSEATLSALQKMYYFQVFNVFLLSIVAGSLLTIASDIGDNPSGIASELGESIPRVGTFFINYVMIQAFVSHALLLSRVTFVAVQRLMRKIGSKSQRELNYARNHQYYDIVRPASAAILVFIITICYSVIAPLILPFAIIYFAFGYFVLRYMYYYVFVPLTDSGGLIFPIMTKQLLNGIIISQLVVAAVLGVKEAVIAAPLIAPLVLYSLLHRSHLNEAFSSVGKYLAVETAVDRDRQSNNAGDETVNSYVDPNLKRPNDYTPDHLFQEFDKPQDLSFQPGLKDQVYHMTAASAARGSAAHHRDSKKSQVDDAQKEDEQLPLNMGSAYSPPPQTLQPSEVVLNLEGADVDRSDDSFYRSAQV</sequence>
<feature type="region of interest" description="Disordered" evidence="7">
    <location>
        <begin position="639"/>
        <end position="668"/>
    </location>
</feature>
<dbReference type="GO" id="GO:0005886">
    <property type="term" value="C:plasma membrane"/>
    <property type="evidence" value="ECO:0000318"/>
    <property type="project" value="GO_Central"/>
</dbReference>
<feature type="compositionally biased region" description="Basic and acidic residues" evidence="7">
    <location>
        <begin position="656"/>
        <end position="668"/>
    </location>
</feature>
<evidence type="ECO:0000256" key="6">
    <source>
        <dbReference type="ARBA" id="ARBA00023136"/>
    </source>
</evidence>
<dbReference type="OMA" id="HEERAIT"/>
<feature type="transmembrane region" description="Helical" evidence="8">
    <location>
        <begin position="518"/>
        <end position="548"/>
    </location>
</feature>
<evidence type="ECO:0000256" key="2">
    <source>
        <dbReference type="ARBA" id="ARBA00007779"/>
    </source>
</evidence>
<dbReference type="RefSeq" id="XP_001746165.1">
    <property type="nucleotide sequence ID" value="XM_001746113.1"/>
</dbReference>
<evidence type="ECO:0000256" key="3">
    <source>
        <dbReference type="ARBA" id="ARBA00022448"/>
    </source>
</evidence>
<keyword evidence="3" id="KW-0813">Transport</keyword>
<dbReference type="Proteomes" id="UP000001357">
    <property type="component" value="Unassembled WGS sequence"/>
</dbReference>
<feature type="region of interest" description="Disordered" evidence="7">
    <location>
        <begin position="695"/>
        <end position="764"/>
    </location>
</feature>
<evidence type="ECO:0008006" key="14">
    <source>
        <dbReference type="Google" id="ProtNLM"/>
    </source>
</evidence>
<dbReference type="PANTHER" id="PTHR13018:SF5">
    <property type="entry name" value="RE44586P"/>
    <property type="match status" value="1"/>
</dbReference>
<keyword evidence="4 8" id="KW-0812">Transmembrane</keyword>
<comment type="similarity">
    <text evidence="2">Belongs to the CSC1 (TC 1.A.17) family.</text>
</comment>
<feature type="transmembrane region" description="Helical" evidence="8">
    <location>
        <begin position="586"/>
        <end position="613"/>
    </location>
</feature>
<feature type="domain" description="CSC1/OSCA1-like N-terminal transmembrane" evidence="10">
    <location>
        <begin position="66"/>
        <end position="174"/>
    </location>
</feature>
<dbReference type="GeneID" id="5891423"/>
<dbReference type="InterPro" id="IPR045122">
    <property type="entry name" value="Csc1-like"/>
</dbReference>
<dbReference type="AlphaFoldDB" id="A9UZY7"/>
<evidence type="ECO:0000256" key="4">
    <source>
        <dbReference type="ARBA" id="ARBA00022692"/>
    </source>
</evidence>
<feature type="transmembrane region" description="Helical" evidence="8">
    <location>
        <begin position="325"/>
        <end position="347"/>
    </location>
</feature>
<dbReference type="eggNOG" id="KOG1134">
    <property type="taxonomic scope" value="Eukaryota"/>
</dbReference>
<evidence type="ECO:0000313" key="13">
    <source>
        <dbReference type="Proteomes" id="UP000001357"/>
    </source>
</evidence>
<dbReference type="GO" id="GO:0005227">
    <property type="term" value="F:calcium-activated cation channel activity"/>
    <property type="evidence" value="ECO:0000318"/>
    <property type="project" value="GO_Central"/>
</dbReference>
<dbReference type="PANTHER" id="PTHR13018">
    <property type="entry name" value="PROBABLE MEMBRANE PROTEIN DUF221-RELATED"/>
    <property type="match status" value="1"/>
</dbReference>
<dbReference type="FunCoup" id="A9UZY7">
    <property type="interactions" value="442"/>
</dbReference>